<proteinExistence type="predicted"/>
<name>A0ABU0L5J2_9BACL</name>
<reference evidence="1 2" key="1">
    <citation type="submission" date="2023-07" db="EMBL/GenBank/DDBJ databases">
        <title>Genomic Encyclopedia of Type Strains, Phase IV (KMG-IV): sequencing the most valuable type-strain genomes for metagenomic binning, comparative biology and taxonomic classification.</title>
        <authorList>
            <person name="Goeker M."/>
        </authorList>
    </citation>
    <scope>NUCLEOTIDE SEQUENCE [LARGE SCALE GENOMIC DNA]</scope>
    <source>
        <strain evidence="1 2">DSM 14914</strain>
    </source>
</reference>
<accession>A0ABU0L5J2</accession>
<dbReference type="RefSeq" id="WP_152381647.1">
    <property type="nucleotide sequence ID" value="NZ_CP045298.1"/>
</dbReference>
<gene>
    <name evidence="1" type="ORF">QOZ95_004745</name>
</gene>
<evidence type="ECO:0000313" key="2">
    <source>
        <dbReference type="Proteomes" id="UP001242811"/>
    </source>
</evidence>
<evidence type="ECO:0000313" key="1">
    <source>
        <dbReference type="EMBL" id="MDQ0496555.1"/>
    </source>
</evidence>
<organism evidence="1 2">
    <name type="scientific">Paenibacillus brasilensis</name>
    <dbReference type="NCBI Taxonomy" id="128574"/>
    <lineage>
        <taxon>Bacteria</taxon>
        <taxon>Bacillati</taxon>
        <taxon>Bacillota</taxon>
        <taxon>Bacilli</taxon>
        <taxon>Bacillales</taxon>
        <taxon>Paenibacillaceae</taxon>
        <taxon>Paenibacillus</taxon>
    </lineage>
</organism>
<sequence length="159" mass="18175">MKNKEYEKAKNAVLLDFEHFKNADSGLYRTERSVYDYTVFMLTADNNPITKYSYIQFAKPIEGVLTQQQLDQYIAEWKPKSEAASMNVQKQIDEALAGLSLEEKSFVKGYVIGSINGKKPDPNVVAAQATMVRSSKPRKKRKSGCRTHAFWRQLKNTKT</sequence>
<dbReference type="Proteomes" id="UP001242811">
    <property type="component" value="Unassembled WGS sequence"/>
</dbReference>
<comment type="caution">
    <text evidence="1">The sequence shown here is derived from an EMBL/GenBank/DDBJ whole genome shotgun (WGS) entry which is preliminary data.</text>
</comment>
<dbReference type="EMBL" id="JAUSWA010000038">
    <property type="protein sequence ID" value="MDQ0496555.1"/>
    <property type="molecule type" value="Genomic_DNA"/>
</dbReference>
<protein>
    <submittedName>
        <fullName evidence="1">Uncharacterized protein</fullName>
    </submittedName>
</protein>
<keyword evidence="2" id="KW-1185">Reference proteome</keyword>